<dbReference type="AlphaFoldDB" id="A0A429XT46"/>
<dbReference type="Proteomes" id="UP000287156">
    <property type="component" value="Unassembled WGS sequence"/>
</dbReference>
<dbReference type="EMBL" id="QYTV02000016">
    <property type="protein sequence ID" value="RST70861.1"/>
    <property type="molecule type" value="Genomic_DNA"/>
</dbReference>
<keyword evidence="3" id="KW-1185">Reference proteome</keyword>
<dbReference type="SUPFAM" id="SSF54001">
    <property type="entry name" value="Cysteine proteinases"/>
    <property type="match status" value="1"/>
</dbReference>
<dbReference type="OrthoDB" id="7181050at2"/>
<gene>
    <name evidence="2" type="ORF">D4T97_019785</name>
</gene>
<dbReference type="Gene3D" id="3.30.2140.20">
    <property type="match status" value="1"/>
</dbReference>
<sequence>MGRKLKELLIEKEYFSAENELHRIELVQKLLAERFPFENLDVLLKVEDPVTPDFIEEKMLQNGRGGLCYELNALQHLLLSELGFNVYLASATVASGDGWATDRTHVMNLFERDGKLYVIDSGFGSNLPLQPVELDGPSVKSSAGEFRLRTCGTEKGSIVFQSRSDKGWQTRYAFFPEQVAWRDLNRIKREIHTSAQSAFNQELLIAQIFPGEIISLNEERLQIKTSKGENQRHHFLDKEEMLKHIESCFPEPVYKAAAQYVHMKKDGRKNA</sequence>
<comment type="caution">
    <text evidence="2">The sequence shown here is derived from an EMBL/GenBank/DDBJ whole genome shotgun (WGS) entry which is preliminary data.</text>
</comment>
<dbReference type="Pfam" id="PF00797">
    <property type="entry name" value="Acetyltransf_2"/>
    <property type="match status" value="1"/>
</dbReference>
<evidence type="ECO:0000313" key="3">
    <source>
        <dbReference type="Proteomes" id="UP000287156"/>
    </source>
</evidence>
<protein>
    <submittedName>
        <fullName evidence="2">Arylamine N-acetyltransferase</fullName>
    </submittedName>
</protein>
<dbReference type="InterPro" id="IPR001447">
    <property type="entry name" value="Arylamine_N-AcTrfase"/>
</dbReference>
<reference evidence="2" key="1">
    <citation type="submission" date="2018-12" db="EMBL/GenBank/DDBJ databases">
        <authorList>
            <person name="Sun L."/>
            <person name="Chen Z."/>
        </authorList>
    </citation>
    <scope>NUCLEOTIDE SEQUENCE [LARGE SCALE GENOMIC DNA]</scope>
    <source>
        <strain evidence="2">3-2-2</strain>
    </source>
</reference>
<name>A0A429XT46_9BACI</name>
<evidence type="ECO:0000256" key="1">
    <source>
        <dbReference type="ARBA" id="ARBA00006547"/>
    </source>
</evidence>
<dbReference type="RefSeq" id="WP_126052507.1">
    <property type="nucleotide sequence ID" value="NZ_QYTV02000016.1"/>
</dbReference>
<comment type="similarity">
    <text evidence="1">Belongs to the arylamine N-acetyltransferase family.</text>
</comment>
<dbReference type="GO" id="GO:0016407">
    <property type="term" value="F:acetyltransferase activity"/>
    <property type="evidence" value="ECO:0007669"/>
    <property type="project" value="InterPro"/>
</dbReference>
<proteinExistence type="inferred from homology"/>
<dbReference type="InterPro" id="IPR038765">
    <property type="entry name" value="Papain-like_cys_pep_sf"/>
</dbReference>
<dbReference type="PANTHER" id="PTHR11786">
    <property type="entry name" value="N-HYDROXYARYLAMINE O-ACETYLTRANSFERASE"/>
    <property type="match status" value="1"/>
</dbReference>
<dbReference type="PANTHER" id="PTHR11786:SF0">
    <property type="entry name" value="ARYLAMINE N-ACETYLTRANSFERASE 4-RELATED"/>
    <property type="match status" value="1"/>
</dbReference>
<accession>A0A429XT46</accession>
<evidence type="ECO:0000313" key="2">
    <source>
        <dbReference type="EMBL" id="RST70861.1"/>
    </source>
</evidence>
<organism evidence="2 3">
    <name type="scientific">Siminovitchia acidinfaciens</name>
    <dbReference type="NCBI Taxonomy" id="2321395"/>
    <lineage>
        <taxon>Bacteria</taxon>
        <taxon>Bacillati</taxon>
        <taxon>Bacillota</taxon>
        <taxon>Bacilli</taxon>
        <taxon>Bacillales</taxon>
        <taxon>Bacillaceae</taxon>
        <taxon>Siminovitchia</taxon>
    </lineage>
</organism>
<dbReference type="InterPro" id="IPR053710">
    <property type="entry name" value="Arylamine_NAT_domain_sf"/>
</dbReference>